<dbReference type="RefSeq" id="WP_215822800.1">
    <property type="nucleotide sequence ID" value="NZ_JAGSOY010000324.1"/>
</dbReference>
<keyword evidence="3" id="KW-1185">Reference proteome</keyword>
<dbReference type="Gene3D" id="1.25.40.20">
    <property type="entry name" value="Ankyrin repeat-containing domain"/>
    <property type="match status" value="1"/>
</dbReference>
<dbReference type="InterPro" id="IPR002110">
    <property type="entry name" value="Ankyrin_rpt"/>
</dbReference>
<dbReference type="PANTHER" id="PTHR46224">
    <property type="entry name" value="ANKYRIN REPEAT FAMILY PROTEIN"/>
    <property type="match status" value="1"/>
</dbReference>
<organism evidence="2 3">
    <name type="scientific">Zooshikella harenae</name>
    <dbReference type="NCBI Taxonomy" id="2827238"/>
    <lineage>
        <taxon>Bacteria</taxon>
        <taxon>Pseudomonadati</taxon>
        <taxon>Pseudomonadota</taxon>
        <taxon>Gammaproteobacteria</taxon>
        <taxon>Oceanospirillales</taxon>
        <taxon>Zooshikellaceae</taxon>
        <taxon>Zooshikella</taxon>
    </lineage>
</organism>
<dbReference type="InterPro" id="IPR051616">
    <property type="entry name" value="Cul2-RING_E3_ligase_SR"/>
</dbReference>
<protein>
    <submittedName>
        <fullName evidence="2">Ankyrin repeat domain-containing protein</fullName>
    </submittedName>
</protein>
<feature type="repeat" description="ANK" evidence="1">
    <location>
        <begin position="27"/>
        <end position="59"/>
    </location>
</feature>
<dbReference type="Pfam" id="PF00023">
    <property type="entry name" value="Ank"/>
    <property type="match status" value="1"/>
</dbReference>
<keyword evidence="1" id="KW-0040">ANK repeat</keyword>
<reference evidence="2 3" key="1">
    <citation type="submission" date="2021-04" db="EMBL/GenBank/DDBJ databases">
        <authorList>
            <person name="Pira H."/>
            <person name="Risdian C."/>
            <person name="Wink J."/>
        </authorList>
    </citation>
    <scope>NUCLEOTIDE SEQUENCE [LARGE SCALE GENOMIC DNA]</scope>
    <source>
        <strain evidence="2 3">WH53</strain>
    </source>
</reference>
<name>A0ABS5ZLX3_9GAMM</name>
<dbReference type="PANTHER" id="PTHR46224:SF6">
    <property type="entry name" value="ANKYRIN REPEAT FAMILY PROTEIN"/>
    <property type="match status" value="1"/>
</dbReference>
<evidence type="ECO:0000313" key="3">
    <source>
        <dbReference type="Proteomes" id="UP000690515"/>
    </source>
</evidence>
<evidence type="ECO:0000313" key="2">
    <source>
        <dbReference type="EMBL" id="MBU2714495.1"/>
    </source>
</evidence>
<accession>A0ABS5ZLX3</accession>
<dbReference type="SUPFAM" id="SSF48403">
    <property type="entry name" value="Ankyrin repeat"/>
    <property type="match status" value="1"/>
</dbReference>
<proteinExistence type="predicted"/>
<dbReference type="EMBL" id="JAGSOY010000324">
    <property type="protein sequence ID" value="MBU2714495.1"/>
    <property type="molecule type" value="Genomic_DNA"/>
</dbReference>
<dbReference type="SMART" id="SM00248">
    <property type="entry name" value="ANK"/>
    <property type="match status" value="3"/>
</dbReference>
<dbReference type="PROSITE" id="PS50088">
    <property type="entry name" value="ANK_REPEAT"/>
    <property type="match status" value="1"/>
</dbReference>
<feature type="non-terminal residue" evidence="2">
    <location>
        <position position="1"/>
    </location>
</feature>
<sequence>AAAKGYHELAELLCKKGIDIEYKDSINCINALAHALFFQQPQVVKVLIKYGANVNAQDRYKCSIGFQCVLFMSTNYEDLEKIKKRNECFNLLLSNGLDLNVPIKQKKNSYLVSAVRYGDESLVKILIDVVDKAYINNYSKETKVTALDMALNMHTDYPDVPNPLEVFSQTKKRIIQELRNAGAKTYKELKAK</sequence>
<evidence type="ECO:0000256" key="1">
    <source>
        <dbReference type="PROSITE-ProRule" id="PRU00023"/>
    </source>
</evidence>
<gene>
    <name evidence="2" type="ORF">KCG35_25930</name>
</gene>
<dbReference type="Proteomes" id="UP000690515">
    <property type="component" value="Unassembled WGS sequence"/>
</dbReference>
<dbReference type="InterPro" id="IPR036770">
    <property type="entry name" value="Ankyrin_rpt-contain_sf"/>
</dbReference>
<comment type="caution">
    <text evidence="2">The sequence shown here is derived from an EMBL/GenBank/DDBJ whole genome shotgun (WGS) entry which is preliminary data.</text>
</comment>